<accession>A0A096N4F7</accession>
<dbReference type="HOGENOM" id="CLU_968206_0_0_1"/>
<reference evidence="2" key="2">
    <citation type="submission" date="2025-08" db="UniProtKB">
        <authorList>
            <consortium name="Ensembl"/>
        </authorList>
    </citation>
    <scope>IDENTIFICATION</scope>
</reference>
<dbReference type="eggNOG" id="ENOG502S08J">
    <property type="taxonomic scope" value="Eukaryota"/>
</dbReference>
<feature type="compositionally biased region" description="Low complexity" evidence="1">
    <location>
        <begin position="241"/>
        <end position="250"/>
    </location>
</feature>
<evidence type="ECO:0000313" key="3">
    <source>
        <dbReference type="Proteomes" id="UP000028761"/>
    </source>
</evidence>
<dbReference type="Ensembl" id="ENSPANT00000011348.3">
    <property type="protein sequence ID" value="ENSPANP00000007274.2"/>
    <property type="gene ID" value="ENSPANG00000025847.3"/>
</dbReference>
<name>A0A096N4F7_PAPAN</name>
<evidence type="ECO:0000256" key="1">
    <source>
        <dbReference type="SAM" id="MobiDB-lite"/>
    </source>
</evidence>
<dbReference type="OMA" id="QRENTPD"/>
<evidence type="ECO:0000313" key="2">
    <source>
        <dbReference type="Ensembl" id="ENSPANP00000007274.2"/>
    </source>
</evidence>
<dbReference type="AlphaFoldDB" id="A0A096N4F7"/>
<dbReference type="GO" id="GO:0036126">
    <property type="term" value="C:sperm flagellum"/>
    <property type="evidence" value="ECO:0007669"/>
    <property type="project" value="Ensembl"/>
</dbReference>
<dbReference type="PANTHER" id="PTHR36872">
    <property type="entry name" value="GENE 5901-RELATED"/>
    <property type="match status" value="1"/>
</dbReference>
<feature type="compositionally biased region" description="Pro residues" evidence="1">
    <location>
        <begin position="251"/>
        <end position="265"/>
    </location>
</feature>
<keyword evidence="3" id="KW-1185">Reference proteome</keyword>
<dbReference type="Pfam" id="PF15668">
    <property type="entry name" value="DUF4663"/>
    <property type="match status" value="1"/>
</dbReference>
<reference evidence="2 3" key="1">
    <citation type="submission" date="2012-03" db="EMBL/GenBank/DDBJ databases">
        <title>Whole Genome Assembly of Papio anubis.</title>
        <authorList>
            <person name="Liu Y.L."/>
            <person name="Abraham K.A."/>
            <person name="Akbar H.A."/>
            <person name="Ali S.A."/>
            <person name="Anosike U.A."/>
            <person name="Aqrawi P.A."/>
            <person name="Arias F.A."/>
            <person name="Attaway T.A."/>
            <person name="Awwad R.A."/>
            <person name="Babu C.B."/>
            <person name="Bandaranaike D.B."/>
            <person name="Battles P.B."/>
            <person name="Bell A.B."/>
            <person name="Beltran B.B."/>
            <person name="Berhane-Mersha D.B."/>
            <person name="Bess C.B."/>
            <person name="Bickham C.B."/>
            <person name="Bolden T.B."/>
            <person name="Carter K.C."/>
            <person name="Chau D.C."/>
            <person name="Chavez A.C."/>
            <person name="Clerc-Blankenburg K.C."/>
            <person name="Coyle M.C."/>
            <person name="Dao M.D."/>
            <person name="Davila M.L.D."/>
            <person name="Davy-Carroll L.D."/>
            <person name="Denson S.D."/>
            <person name="Dinh H.D."/>
            <person name="Fernandez S.F."/>
            <person name="Fernando P.F."/>
            <person name="Forbes L.F."/>
            <person name="Francis C.F."/>
            <person name="Francisco L.F."/>
            <person name="Fu Q.F."/>
            <person name="Garcia-Iii R.G."/>
            <person name="Garrett T.G."/>
            <person name="Gross S.G."/>
            <person name="Gubbala S.G."/>
            <person name="Hirani K.H."/>
            <person name="Hogues M.H."/>
            <person name="Hollins B.H."/>
            <person name="Jackson L.J."/>
            <person name="Javaid M.J."/>
            <person name="Jhangiani S.J."/>
            <person name="Johnson A.J."/>
            <person name="Johnson B.J."/>
            <person name="Jones J.J."/>
            <person name="Joshi V.J."/>
            <person name="Kalu J.K."/>
            <person name="Khan N.K."/>
            <person name="Korchina V.K."/>
            <person name="Kovar C.K."/>
            <person name="Lago L.L."/>
            <person name="Lara F.L."/>
            <person name="Le T.-K.L."/>
            <person name="Lee S.L."/>
            <person name="Legall-Iii F.L."/>
            <person name="Lemon S.L."/>
            <person name="Liu J.L."/>
            <person name="Liu Y.-S.L."/>
            <person name="Liyanage D.L."/>
            <person name="Lopez J.L."/>
            <person name="Lorensuhewa L.L."/>
            <person name="Mata R.M."/>
            <person name="Mathew T.M."/>
            <person name="Mercado C.M."/>
            <person name="Mercado I.M."/>
            <person name="Morales K.M."/>
            <person name="Morgan M.M."/>
            <person name="Munidasa M.M."/>
            <person name="Ngo D.N."/>
            <person name="Nguyen L.N."/>
            <person name="Nguyen T.N."/>
            <person name="Nguyen N.N."/>
            <person name="Obregon M.O."/>
            <person name="Okwuonu G.O."/>
            <person name="Ongeri F.O."/>
            <person name="Onwere C.O."/>
            <person name="Osifeso I.O."/>
            <person name="Parra A.P."/>
            <person name="Patil S.P."/>
            <person name="Perez A.P."/>
            <person name="Perez Y.P."/>
            <person name="Pham C.P."/>
            <person name="Pu L.-L.P."/>
            <person name="Puazo M.P."/>
            <person name="Quiroz J.Q."/>
            <person name="Rouhana J.R."/>
            <person name="Ruiz M.R."/>
            <person name="Ruiz S.-J.R."/>
            <person name="Saada N.S."/>
            <person name="Santibanez J.S."/>
            <person name="Scheel M.S."/>
            <person name="Schneider B.S."/>
            <person name="Simmons D.S."/>
            <person name="Sisson I.S."/>
            <person name="Tang L.-Y.T."/>
            <person name="Thornton R.T."/>
            <person name="Tisius J.T."/>
            <person name="Toledanes G.T."/>
            <person name="Trejos Z.T."/>
            <person name="Usmani K.U."/>
            <person name="Varghese R.V."/>
            <person name="Vattathil S.V."/>
            <person name="Vee V.V."/>
            <person name="Walker D.W."/>
            <person name="Weissenberger G.W."/>
            <person name="White C.W."/>
            <person name="Williams A.W."/>
            <person name="Woodworth J.W."/>
            <person name="Wright R.W."/>
            <person name="Zhu Y.Z."/>
            <person name="Han Y.H."/>
            <person name="Newsham I.N."/>
            <person name="Nazareth L.N."/>
            <person name="Worley K.W."/>
            <person name="Muzny D.M."/>
            <person name="Rogers J.R."/>
            <person name="Gibbs R.G."/>
        </authorList>
    </citation>
    <scope>NUCLEOTIDE SEQUENCE [LARGE SCALE GENOMIC DNA]</scope>
</reference>
<feature type="region of interest" description="Disordered" evidence="1">
    <location>
        <begin position="235"/>
        <end position="287"/>
    </location>
</feature>
<organism evidence="2 3">
    <name type="scientific">Papio anubis</name>
    <name type="common">Olive baboon</name>
    <dbReference type="NCBI Taxonomy" id="9555"/>
    <lineage>
        <taxon>Eukaryota</taxon>
        <taxon>Metazoa</taxon>
        <taxon>Chordata</taxon>
        <taxon>Craniata</taxon>
        <taxon>Vertebrata</taxon>
        <taxon>Euteleostomi</taxon>
        <taxon>Mammalia</taxon>
        <taxon>Eutheria</taxon>
        <taxon>Euarchontoglires</taxon>
        <taxon>Primates</taxon>
        <taxon>Haplorrhini</taxon>
        <taxon>Catarrhini</taxon>
        <taxon>Cercopithecidae</taxon>
        <taxon>Cercopithecinae</taxon>
        <taxon>Papio</taxon>
    </lineage>
</organism>
<dbReference type="PANTHER" id="PTHR36872:SF1">
    <property type="entry name" value="GENE 5901-RELATED"/>
    <property type="match status" value="1"/>
</dbReference>
<dbReference type="STRING" id="9555.ENSPANP00000007274"/>
<dbReference type="GeneTree" id="ENSGT00390000016268"/>
<dbReference type="Bgee" id="ENSPANG00000025847">
    <property type="expression patterns" value="Expressed in cerebellum and 2 other cell types or tissues"/>
</dbReference>
<feature type="region of interest" description="Disordered" evidence="1">
    <location>
        <begin position="371"/>
        <end position="394"/>
    </location>
</feature>
<reference evidence="2" key="3">
    <citation type="submission" date="2025-09" db="UniProtKB">
        <authorList>
            <consortium name="Ensembl"/>
        </authorList>
    </citation>
    <scope>IDENTIFICATION</scope>
</reference>
<dbReference type="Proteomes" id="UP000028761">
    <property type="component" value="Chromosome 12"/>
</dbReference>
<gene>
    <name evidence="2" type="primary">C11orf42</name>
</gene>
<sequence length="420" mass="46480">MLVGTPHLLTLDEADATWTLIKDKVIEEHFGPNAVAVPFLSDAVCYDLLGVLVKQSRPAHTRLALPGRQGRRALKPVGPLPSLLEQAGSEGAFAHCTREYSPNGQAEIAYEEMRMLDGQPCKIRLQMGGLRKKVAFLLLPPGQVSLQQTLSWLRSTHSIYVIYQVFSCSWLQLGLMPTAHEPQLLQLHRSLPVAFSCLKFSLQSKGVLGPQKPLTKDPLLHGANWVRPNLSIMPPLAPTSAPADTPEAADVPPPVPAPPTPPPQEGPEGKPTRFSYKGRNPFRRGPQILSGSILGVRQRRLKLKQKIPGAKPPRSGIGVLVSNKHQLLPPQTILGPCCLFLLGSREEGRVPSPSKGIRGTLKPWQQCPHQRENTPDHLPHYIQPFLGPQPHRKRMGKKNEHRIEISLLYILQQVLHKTFI</sequence>
<protein>
    <submittedName>
        <fullName evidence="2">Chromosome 11 open reading frame 42</fullName>
    </submittedName>
</protein>
<proteinExistence type="predicted"/>
<dbReference type="InterPro" id="IPR031366">
    <property type="entry name" value="DUF4663"/>
</dbReference>